<feature type="non-terminal residue" evidence="1">
    <location>
        <position position="157"/>
    </location>
</feature>
<evidence type="ECO:0000313" key="2">
    <source>
        <dbReference type="Proteomes" id="UP000789860"/>
    </source>
</evidence>
<sequence>NKPCSNYTLVNELYANNIIDEKEILDIIKISDADYEVDLNDDMANIKINQILLLDNNISHLVSSSISSVFSSRSFVSLLRSLVSSLRNFVSSSRSPVLLHNNNSSYLVLIPISSFNNCDFVSSLNNYSLISSPNTYDLVSLPNNCGLVFSPKNSVLL</sequence>
<feature type="non-terminal residue" evidence="1">
    <location>
        <position position="1"/>
    </location>
</feature>
<dbReference type="Proteomes" id="UP000789860">
    <property type="component" value="Unassembled WGS sequence"/>
</dbReference>
<proteinExistence type="predicted"/>
<gene>
    <name evidence="1" type="ORF">SCALOS_LOCUS7959</name>
</gene>
<protein>
    <submittedName>
        <fullName evidence="1">10159_t:CDS:1</fullName>
    </submittedName>
</protein>
<comment type="caution">
    <text evidence="1">The sequence shown here is derived from an EMBL/GenBank/DDBJ whole genome shotgun (WGS) entry which is preliminary data.</text>
</comment>
<reference evidence="1" key="1">
    <citation type="submission" date="2021-06" db="EMBL/GenBank/DDBJ databases">
        <authorList>
            <person name="Kallberg Y."/>
            <person name="Tangrot J."/>
            <person name="Rosling A."/>
        </authorList>
    </citation>
    <scope>NUCLEOTIDE SEQUENCE</scope>
    <source>
        <strain evidence="1">AU212A</strain>
    </source>
</reference>
<organism evidence="1 2">
    <name type="scientific">Scutellospora calospora</name>
    <dbReference type="NCBI Taxonomy" id="85575"/>
    <lineage>
        <taxon>Eukaryota</taxon>
        <taxon>Fungi</taxon>
        <taxon>Fungi incertae sedis</taxon>
        <taxon>Mucoromycota</taxon>
        <taxon>Glomeromycotina</taxon>
        <taxon>Glomeromycetes</taxon>
        <taxon>Diversisporales</taxon>
        <taxon>Gigasporaceae</taxon>
        <taxon>Scutellospora</taxon>
    </lineage>
</organism>
<evidence type="ECO:0000313" key="1">
    <source>
        <dbReference type="EMBL" id="CAG8630671.1"/>
    </source>
</evidence>
<accession>A0ACA9N3W1</accession>
<name>A0ACA9N3W1_9GLOM</name>
<dbReference type="EMBL" id="CAJVPM010019620">
    <property type="protein sequence ID" value="CAG8630671.1"/>
    <property type="molecule type" value="Genomic_DNA"/>
</dbReference>
<keyword evidence="2" id="KW-1185">Reference proteome</keyword>